<reference evidence="2" key="1">
    <citation type="submission" date="2018-06" db="EMBL/GenBank/DDBJ databases">
        <authorList>
            <person name="Zhirakovskaya E."/>
        </authorList>
    </citation>
    <scope>NUCLEOTIDE SEQUENCE</scope>
</reference>
<organism evidence="2">
    <name type="scientific">hydrothermal vent metagenome</name>
    <dbReference type="NCBI Taxonomy" id="652676"/>
    <lineage>
        <taxon>unclassified sequences</taxon>
        <taxon>metagenomes</taxon>
        <taxon>ecological metagenomes</taxon>
    </lineage>
</organism>
<evidence type="ECO:0000256" key="1">
    <source>
        <dbReference type="SAM" id="Phobius"/>
    </source>
</evidence>
<evidence type="ECO:0000313" key="2">
    <source>
        <dbReference type="EMBL" id="VAW07547.1"/>
    </source>
</evidence>
<sequence length="150" mass="16030">MAIKHPLMLAALAGLLSVIVALLFVDIGIAWSLRTPIASDPTSYAEIASQVLDGAVPYRDVTVEHLPVMLIPILFVGVISLMLSIPYSMLWPLVAVGGVVATTAMAGRVDLVEGYQRRFLIAIVPMLPLIVFRLEIYVVFAAVAAIAAFG</sequence>
<keyword evidence="1" id="KW-1133">Transmembrane helix</keyword>
<proteinExistence type="predicted"/>
<feature type="transmembrane region" description="Helical" evidence="1">
    <location>
        <begin position="119"/>
        <end position="149"/>
    </location>
</feature>
<feature type="transmembrane region" description="Helical" evidence="1">
    <location>
        <begin position="90"/>
        <end position="107"/>
    </location>
</feature>
<protein>
    <submittedName>
        <fullName evidence="2">Uncharacterized protein</fullName>
    </submittedName>
</protein>
<dbReference type="EMBL" id="UOEI01000533">
    <property type="protein sequence ID" value="VAW07547.1"/>
    <property type="molecule type" value="Genomic_DNA"/>
</dbReference>
<feature type="non-terminal residue" evidence="2">
    <location>
        <position position="150"/>
    </location>
</feature>
<keyword evidence="1" id="KW-0472">Membrane</keyword>
<dbReference type="AlphaFoldDB" id="A0A3B0T2G5"/>
<gene>
    <name evidence="2" type="ORF">MNBD_ACTINO01-2188</name>
</gene>
<feature type="transmembrane region" description="Helical" evidence="1">
    <location>
        <begin position="66"/>
        <end position="83"/>
    </location>
</feature>
<keyword evidence="1" id="KW-0812">Transmembrane</keyword>
<accession>A0A3B0T2G5</accession>
<name>A0A3B0T2G5_9ZZZZ</name>